<comment type="caution">
    <text evidence="1">The sequence shown here is derived from an EMBL/GenBank/DDBJ whole genome shotgun (WGS) entry which is preliminary data.</text>
</comment>
<gene>
    <name evidence="1" type="ORF">Nepgr_007708</name>
</gene>
<sequence length="120" mass="13351">MKQKIVIEVQMSSPKCRTKALRIAVSEPGVISVAVKEPDKDQLVVIGMNVDSAGLTKKLRMKVGYATLVSVEAVNEDEEDRGNEEEPKSNLTQFQYTSGYPYYGYHILPVDQNQSVCTII</sequence>
<dbReference type="EMBL" id="BSYO01000006">
    <property type="protein sequence ID" value="GMH05868.1"/>
    <property type="molecule type" value="Genomic_DNA"/>
</dbReference>
<evidence type="ECO:0008006" key="3">
    <source>
        <dbReference type="Google" id="ProtNLM"/>
    </source>
</evidence>
<dbReference type="InterPro" id="IPR042885">
    <property type="entry name" value="HIPP47/16"/>
</dbReference>
<protein>
    <recommendedName>
        <fullName evidence="3">HMA domain-containing protein</fullName>
    </recommendedName>
</protein>
<dbReference type="AlphaFoldDB" id="A0AAD3S7D2"/>
<dbReference type="Gene3D" id="3.30.70.100">
    <property type="match status" value="1"/>
</dbReference>
<evidence type="ECO:0000313" key="1">
    <source>
        <dbReference type="EMBL" id="GMH05868.1"/>
    </source>
</evidence>
<keyword evidence="2" id="KW-1185">Reference proteome</keyword>
<proteinExistence type="predicted"/>
<reference evidence="1" key="1">
    <citation type="submission" date="2023-05" db="EMBL/GenBank/DDBJ databases">
        <title>Nepenthes gracilis genome sequencing.</title>
        <authorList>
            <person name="Fukushima K."/>
        </authorList>
    </citation>
    <scope>NUCLEOTIDE SEQUENCE</scope>
    <source>
        <strain evidence="1">SING2019-196</strain>
    </source>
</reference>
<evidence type="ECO:0000313" key="2">
    <source>
        <dbReference type="Proteomes" id="UP001279734"/>
    </source>
</evidence>
<name>A0AAD3S7D2_NEPGR</name>
<dbReference type="PANTHER" id="PTHR46932:SF12">
    <property type="entry name" value="HEAVY METAL-ASSOCIATED ISOPRENYLATED PLANT PROTEIN 47"/>
    <property type="match status" value="1"/>
</dbReference>
<accession>A0AAD3S7D2</accession>
<dbReference type="Proteomes" id="UP001279734">
    <property type="component" value="Unassembled WGS sequence"/>
</dbReference>
<organism evidence="1 2">
    <name type="scientific">Nepenthes gracilis</name>
    <name type="common">Slender pitcher plant</name>
    <dbReference type="NCBI Taxonomy" id="150966"/>
    <lineage>
        <taxon>Eukaryota</taxon>
        <taxon>Viridiplantae</taxon>
        <taxon>Streptophyta</taxon>
        <taxon>Embryophyta</taxon>
        <taxon>Tracheophyta</taxon>
        <taxon>Spermatophyta</taxon>
        <taxon>Magnoliopsida</taxon>
        <taxon>eudicotyledons</taxon>
        <taxon>Gunneridae</taxon>
        <taxon>Pentapetalae</taxon>
        <taxon>Caryophyllales</taxon>
        <taxon>Nepenthaceae</taxon>
        <taxon>Nepenthes</taxon>
    </lineage>
</organism>
<dbReference type="PANTHER" id="PTHR46932">
    <property type="entry name" value="HEAVY METAL-ASSOCIATED ISOPRENYLATED PLANT PROTEIN 47"/>
    <property type="match status" value="1"/>
</dbReference>